<feature type="signal peptide" evidence="1">
    <location>
        <begin position="1"/>
        <end position="21"/>
    </location>
</feature>
<sequence>MFLRSLISAFCFILLTSPLHAHHHDGASAAQLTSRSLVSAFDAALMDTLDNDPSLITKGENSTRIAAWTCNPRGDWSYPPMEDLSEEERLFWVLKNRTLRVGALGPYDWGPDGNYTKVPPEGFWPDYLAEIVSRLGAFYGMEVQIERVFFADSKELLETLDDGESAPPEKRIDMTEPYYILSALDHTDRPRQERFLTSCTTLGTIASVLVKEDSPLFNRTELSVAMKSRGSWTVGVLSAGNFDGVRPVLPRNATQQTYSNDADLVAGVINSEVIAAIHTGKVEPELMEGLREFTTGFVQSQAAFFRLDRPEEFCMAHYSEFDPRSASAAHPLVSVGLWPLVISMAGMLSLARC</sequence>
<dbReference type="Proteomes" id="UP000041254">
    <property type="component" value="Unassembled WGS sequence"/>
</dbReference>
<reference evidence="2 3" key="1">
    <citation type="submission" date="2014-11" db="EMBL/GenBank/DDBJ databases">
        <authorList>
            <person name="Zhu J."/>
            <person name="Qi W."/>
            <person name="Song R."/>
        </authorList>
    </citation>
    <scope>NUCLEOTIDE SEQUENCE [LARGE SCALE GENOMIC DNA]</scope>
</reference>
<dbReference type="AlphaFoldDB" id="A0A0G4FS45"/>
<accession>A0A0G4FS45</accession>
<dbReference type="PhylomeDB" id="A0A0G4FS45"/>
<feature type="chain" id="PRO_5005188986" description="Solute-binding protein family 3/N-terminal domain-containing protein" evidence="1">
    <location>
        <begin position="22"/>
        <end position="353"/>
    </location>
</feature>
<dbReference type="OrthoDB" id="347283at2759"/>
<keyword evidence="3" id="KW-1185">Reference proteome</keyword>
<evidence type="ECO:0000313" key="2">
    <source>
        <dbReference type="EMBL" id="CEM17510.1"/>
    </source>
</evidence>
<dbReference type="InParanoid" id="A0A0G4FS45"/>
<dbReference type="OMA" id="GFWPELM"/>
<name>A0A0G4FS45_VITBC</name>
<dbReference type="InterPro" id="IPR049856">
    <property type="entry name" value="PfVFT1-like"/>
</dbReference>
<dbReference type="EMBL" id="CDMY01000489">
    <property type="protein sequence ID" value="CEM17510.1"/>
    <property type="molecule type" value="Genomic_DNA"/>
</dbReference>
<dbReference type="CDD" id="cd22854">
    <property type="entry name" value="PfVFT1-like"/>
    <property type="match status" value="1"/>
</dbReference>
<organism evidence="2 3">
    <name type="scientific">Vitrella brassicaformis (strain CCMP3155)</name>
    <dbReference type="NCBI Taxonomy" id="1169540"/>
    <lineage>
        <taxon>Eukaryota</taxon>
        <taxon>Sar</taxon>
        <taxon>Alveolata</taxon>
        <taxon>Colpodellida</taxon>
        <taxon>Vitrellaceae</taxon>
        <taxon>Vitrella</taxon>
    </lineage>
</organism>
<evidence type="ECO:0000256" key="1">
    <source>
        <dbReference type="SAM" id="SignalP"/>
    </source>
</evidence>
<protein>
    <recommendedName>
        <fullName evidence="4">Solute-binding protein family 3/N-terminal domain-containing protein</fullName>
    </recommendedName>
</protein>
<proteinExistence type="predicted"/>
<keyword evidence="1" id="KW-0732">Signal</keyword>
<evidence type="ECO:0000313" key="3">
    <source>
        <dbReference type="Proteomes" id="UP000041254"/>
    </source>
</evidence>
<dbReference type="VEuPathDB" id="CryptoDB:Vbra_16044"/>
<gene>
    <name evidence="2" type="ORF">Vbra_16044</name>
</gene>
<evidence type="ECO:0008006" key="4">
    <source>
        <dbReference type="Google" id="ProtNLM"/>
    </source>
</evidence>